<proteinExistence type="predicted"/>
<dbReference type="AlphaFoldDB" id="A0A840ZGQ9"/>
<dbReference type="GO" id="GO:0003677">
    <property type="term" value="F:DNA binding"/>
    <property type="evidence" value="ECO:0007669"/>
    <property type="project" value="UniProtKB-KW"/>
</dbReference>
<dbReference type="SUPFAM" id="SSF50974">
    <property type="entry name" value="Nitrous oxide reductase, N-terminal domain"/>
    <property type="match status" value="1"/>
</dbReference>
<keyword evidence="2" id="KW-1185">Reference proteome</keyword>
<organism evidence="1 2">
    <name type="scientific">Methylorubrum rhodinum</name>
    <dbReference type="NCBI Taxonomy" id="29428"/>
    <lineage>
        <taxon>Bacteria</taxon>
        <taxon>Pseudomonadati</taxon>
        <taxon>Pseudomonadota</taxon>
        <taxon>Alphaproteobacteria</taxon>
        <taxon>Hyphomicrobiales</taxon>
        <taxon>Methylobacteriaceae</taxon>
        <taxon>Methylorubrum</taxon>
    </lineage>
</organism>
<protein>
    <submittedName>
        <fullName evidence="1">DNA-binding beta-propeller fold protein YncE</fullName>
    </submittedName>
</protein>
<keyword evidence="1" id="KW-0238">DNA-binding</keyword>
<dbReference type="InterPro" id="IPR011045">
    <property type="entry name" value="N2O_reductase_N"/>
</dbReference>
<dbReference type="PANTHER" id="PTHR47197:SF3">
    <property type="entry name" value="DIHYDRO-HEME D1 DEHYDROGENASE"/>
    <property type="match status" value="1"/>
</dbReference>
<dbReference type="EMBL" id="JACHOP010000006">
    <property type="protein sequence ID" value="MBB5757192.1"/>
    <property type="molecule type" value="Genomic_DNA"/>
</dbReference>
<reference evidence="1 2" key="1">
    <citation type="submission" date="2020-08" db="EMBL/GenBank/DDBJ databases">
        <title>Genomic Encyclopedia of Type Strains, Phase IV (KMG-IV): sequencing the most valuable type-strain genomes for metagenomic binning, comparative biology and taxonomic classification.</title>
        <authorList>
            <person name="Goeker M."/>
        </authorList>
    </citation>
    <scope>NUCLEOTIDE SEQUENCE [LARGE SCALE GENOMIC DNA]</scope>
    <source>
        <strain evidence="1 2">DSM 2163</strain>
    </source>
</reference>
<dbReference type="InterPro" id="IPR051200">
    <property type="entry name" value="Host-pathogen_enzymatic-act"/>
</dbReference>
<dbReference type="Gene3D" id="2.130.10.10">
    <property type="entry name" value="YVTN repeat-like/Quinoprotein amine dehydrogenase"/>
    <property type="match status" value="2"/>
</dbReference>
<evidence type="ECO:0000313" key="1">
    <source>
        <dbReference type="EMBL" id="MBB5757192.1"/>
    </source>
</evidence>
<dbReference type="InterPro" id="IPR015943">
    <property type="entry name" value="WD40/YVTN_repeat-like_dom_sf"/>
</dbReference>
<sequence length="412" mass="42719">MDHRPFSVREDHRGMFGKGEVKPVGPCWQAGLLSVALLFAGDARAAEERSFLIAGLDGKTFFRAEGSVNGPNGHDGLAVIDIADPARPRLAHVLGLDTSVYGPPTNLQITPDGRLGLVTSPVTMRQEGESWWAQGDDRLHVIDLAAEPPALIETIRVGRQPSGLAISKAGDVALVANREGRSVSVLAISGRSVRVVAEVDVGAEAAAVALAPDGRRAYVAKNKAGTVGILTLADGQWRHDPALDMPVGPGTYGLEVTPDGAFALSGNTGPAPSDGHVDTVALLRAGTARPVVLDHIGIGDTAETLAISPDGRRAAIAVVKGSAAPQASPAYTPGSAAVLVGIGPEGRLRYLSEAPAGAVVQGIAFDPSGDYVYIGNYTDRSLGVYRIEGETIRETGFRLALPGQPASLRGRP</sequence>
<accession>A0A840ZGQ9</accession>
<gene>
    <name evidence="1" type="ORF">HNR00_001903</name>
</gene>
<evidence type="ECO:0000313" key="2">
    <source>
        <dbReference type="Proteomes" id="UP000583454"/>
    </source>
</evidence>
<name>A0A840ZGQ9_9HYPH</name>
<dbReference type="Proteomes" id="UP000583454">
    <property type="component" value="Unassembled WGS sequence"/>
</dbReference>
<comment type="caution">
    <text evidence="1">The sequence shown here is derived from an EMBL/GenBank/DDBJ whole genome shotgun (WGS) entry which is preliminary data.</text>
</comment>
<dbReference type="PANTHER" id="PTHR47197">
    <property type="entry name" value="PROTEIN NIRF"/>
    <property type="match status" value="1"/>
</dbReference>